<name>A0ABW5LFH6_9FLAO</name>
<sequence>MDFNKLSDDDVLLTLTQRVKKRRLNLNITQDELSKRAGVHVQTIKNFESGKSTTLLTFIQILRAFGELDSLSLFLPDPGISPIELLKLKGKERERASGSSVDKPKKSSW</sequence>
<evidence type="ECO:0000313" key="3">
    <source>
        <dbReference type="Proteomes" id="UP001597319"/>
    </source>
</evidence>
<dbReference type="EMBL" id="JBHULE010000008">
    <property type="protein sequence ID" value="MFD2562252.1"/>
    <property type="molecule type" value="Genomic_DNA"/>
</dbReference>
<accession>A0ABW5LFH6</accession>
<dbReference type="SUPFAM" id="SSF47413">
    <property type="entry name" value="lambda repressor-like DNA-binding domains"/>
    <property type="match status" value="1"/>
</dbReference>
<dbReference type="Proteomes" id="UP001597319">
    <property type="component" value="Unassembled WGS sequence"/>
</dbReference>
<feature type="domain" description="HTH cro/C1-type" evidence="1">
    <location>
        <begin position="19"/>
        <end position="71"/>
    </location>
</feature>
<evidence type="ECO:0000313" key="2">
    <source>
        <dbReference type="EMBL" id="MFD2562252.1"/>
    </source>
</evidence>
<dbReference type="PROSITE" id="PS50943">
    <property type="entry name" value="HTH_CROC1"/>
    <property type="match status" value="1"/>
</dbReference>
<dbReference type="SMART" id="SM00530">
    <property type="entry name" value="HTH_XRE"/>
    <property type="match status" value="1"/>
</dbReference>
<protein>
    <submittedName>
        <fullName evidence="2">Helix-turn-helix transcriptional regulator</fullName>
    </submittedName>
</protein>
<dbReference type="InterPro" id="IPR001387">
    <property type="entry name" value="Cro/C1-type_HTH"/>
</dbReference>
<organism evidence="2 3">
    <name type="scientific">Aquimarina rubra</name>
    <dbReference type="NCBI Taxonomy" id="1920033"/>
    <lineage>
        <taxon>Bacteria</taxon>
        <taxon>Pseudomonadati</taxon>
        <taxon>Bacteroidota</taxon>
        <taxon>Flavobacteriia</taxon>
        <taxon>Flavobacteriales</taxon>
        <taxon>Flavobacteriaceae</taxon>
        <taxon>Aquimarina</taxon>
    </lineage>
</organism>
<dbReference type="Pfam" id="PF01381">
    <property type="entry name" value="HTH_3"/>
    <property type="match status" value="1"/>
</dbReference>
<keyword evidence="3" id="KW-1185">Reference proteome</keyword>
<proteinExistence type="predicted"/>
<dbReference type="RefSeq" id="WP_378290686.1">
    <property type="nucleotide sequence ID" value="NZ_JBHULE010000008.1"/>
</dbReference>
<gene>
    <name evidence="2" type="ORF">ACFSR1_06185</name>
</gene>
<dbReference type="CDD" id="cd00093">
    <property type="entry name" value="HTH_XRE"/>
    <property type="match status" value="1"/>
</dbReference>
<comment type="caution">
    <text evidence="2">The sequence shown here is derived from an EMBL/GenBank/DDBJ whole genome shotgun (WGS) entry which is preliminary data.</text>
</comment>
<dbReference type="InterPro" id="IPR010982">
    <property type="entry name" value="Lambda_DNA-bd_dom_sf"/>
</dbReference>
<dbReference type="Gene3D" id="1.10.260.40">
    <property type="entry name" value="lambda repressor-like DNA-binding domains"/>
    <property type="match status" value="1"/>
</dbReference>
<evidence type="ECO:0000259" key="1">
    <source>
        <dbReference type="PROSITE" id="PS50943"/>
    </source>
</evidence>
<reference evidence="3" key="1">
    <citation type="journal article" date="2019" name="Int. J. Syst. Evol. Microbiol.">
        <title>The Global Catalogue of Microorganisms (GCM) 10K type strain sequencing project: providing services to taxonomists for standard genome sequencing and annotation.</title>
        <authorList>
            <consortium name="The Broad Institute Genomics Platform"/>
            <consortium name="The Broad Institute Genome Sequencing Center for Infectious Disease"/>
            <person name="Wu L."/>
            <person name="Ma J."/>
        </authorList>
    </citation>
    <scope>NUCLEOTIDE SEQUENCE [LARGE SCALE GENOMIC DNA]</scope>
    <source>
        <strain evidence="3">KCTC 52274</strain>
    </source>
</reference>